<dbReference type="EMBL" id="CP155447">
    <property type="protein sequence ID" value="XBH07132.1"/>
    <property type="molecule type" value="Genomic_DNA"/>
</dbReference>
<dbReference type="InterPro" id="IPR020472">
    <property type="entry name" value="WD40_PAC1"/>
</dbReference>
<feature type="repeat" description="WD" evidence="6">
    <location>
        <begin position="422"/>
        <end position="463"/>
    </location>
</feature>
<dbReference type="GO" id="GO:0020037">
    <property type="term" value="F:heme binding"/>
    <property type="evidence" value="ECO:0007669"/>
    <property type="project" value="InterPro"/>
</dbReference>
<feature type="repeat" description="WD" evidence="6">
    <location>
        <begin position="260"/>
        <end position="294"/>
    </location>
</feature>
<evidence type="ECO:0000256" key="4">
    <source>
        <dbReference type="ARBA" id="ARBA00022737"/>
    </source>
</evidence>
<dbReference type="RefSeq" id="WP_406699976.1">
    <property type="nucleotide sequence ID" value="NZ_CP155447.1"/>
</dbReference>
<evidence type="ECO:0000259" key="9">
    <source>
        <dbReference type="PROSITE" id="PS51007"/>
    </source>
</evidence>
<dbReference type="SUPFAM" id="SSF46626">
    <property type="entry name" value="Cytochrome c"/>
    <property type="match status" value="1"/>
</dbReference>
<dbReference type="CDD" id="cd00200">
    <property type="entry name" value="WD40"/>
    <property type="match status" value="1"/>
</dbReference>
<keyword evidence="4" id="KW-0677">Repeat</keyword>
<dbReference type="SUPFAM" id="SSF50998">
    <property type="entry name" value="Quinoprotein alcohol dehydrogenase-like"/>
    <property type="match status" value="1"/>
</dbReference>
<dbReference type="PANTHER" id="PTHR22847">
    <property type="entry name" value="WD40 REPEAT PROTEIN"/>
    <property type="match status" value="1"/>
</dbReference>
<dbReference type="GO" id="GO:0046872">
    <property type="term" value="F:metal ion binding"/>
    <property type="evidence" value="ECO:0007669"/>
    <property type="project" value="UniProtKB-KW"/>
</dbReference>
<keyword evidence="5 7" id="KW-0408">Iron</keyword>
<dbReference type="SMART" id="SM00320">
    <property type="entry name" value="WD40"/>
    <property type="match status" value="7"/>
</dbReference>
<keyword evidence="1 6" id="KW-0853">WD repeat</keyword>
<dbReference type="AlphaFoldDB" id="A0AAU7CNJ2"/>
<sequence>MPRLRPIGLSFALGLALAIPAFGDDAPKAAAAVAPTEPAAAAGPVSFMKDIAPIFVQNCIACHNQKKSESKYTMTTFAQLAKGGQQGDGITLEPGDPDGSFLVELIRPDGSPRMPYKQDPLPADKVALIERWVKEGGKYDGGAPTEDWTAVLRKNTPIVIPEAYPVPVAITALSFSPDSQVVAASGFHEITLWKAADGALDRRLTGLAERVYEVAFSPDGKWMATASGDPGQFGAVKLWLAEPNGGGKPVRDLLESIDCVFAVAFSPDSKLLAAAGADRAIRIWEVESGKEIALIEDHADWIFDIAFSPDGKRLVSASRDKTSKVFDVVKKESIVTFPGHAQTVYTVAFHPNGKHVYSGGEDNLIRFWAPDEDGKQIGQIGGFGGPVFRLQFTPDGKQILACGSDKTVRVFNAENRAVVRALAGHTDWIYTFAISPDGKQVASGSWDGEVRLWNLADGKPERTILAAPGYKPAASVQAAAK</sequence>
<dbReference type="Gene3D" id="2.130.10.10">
    <property type="entry name" value="YVTN repeat-like/Quinoprotein amine dehydrogenase"/>
    <property type="match status" value="3"/>
</dbReference>
<feature type="domain" description="Cytochrome c" evidence="9">
    <location>
        <begin position="38"/>
        <end position="137"/>
    </location>
</feature>
<dbReference type="PANTHER" id="PTHR22847:SF637">
    <property type="entry name" value="WD REPEAT DOMAIN 5B"/>
    <property type="match status" value="1"/>
</dbReference>
<dbReference type="InterPro" id="IPR015943">
    <property type="entry name" value="WD40/YVTN_repeat-like_dom_sf"/>
</dbReference>
<gene>
    <name evidence="10" type="ORF">V5E97_14135</name>
</gene>
<dbReference type="InterPro" id="IPR001680">
    <property type="entry name" value="WD40_rpt"/>
</dbReference>
<evidence type="ECO:0000256" key="3">
    <source>
        <dbReference type="ARBA" id="ARBA00022723"/>
    </source>
</evidence>
<evidence type="ECO:0000256" key="2">
    <source>
        <dbReference type="ARBA" id="ARBA00022617"/>
    </source>
</evidence>
<dbReference type="PRINTS" id="PR00320">
    <property type="entry name" value="GPROTEINBRPT"/>
</dbReference>
<feature type="chain" id="PRO_5043571285" evidence="8">
    <location>
        <begin position="24"/>
        <end position="481"/>
    </location>
</feature>
<accession>A0AAU7CNJ2</accession>
<evidence type="ECO:0000256" key="6">
    <source>
        <dbReference type="PROSITE-ProRule" id="PRU00221"/>
    </source>
</evidence>
<dbReference type="InterPro" id="IPR036909">
    <property type="entry name" value="Cyt_c-like_dom_sf"/>
</dbReference>
<evidence type="ECO:0000313" key="10">
    <source>
        <dbReference type="EMBL" id="XBH07132.1"/>
    </source>
</evidence>
<feature type="repeat" description="WD" evidence="6">
    <location>
        <begin position="337"/>
        <end position="368"/>
    </location>
</feature>
<dbReference type="Pfam" id="PF07635">
    <property type="entry name" value="PSCyt1"/>
    <property type="match status" value="1"/>
</dbReference>
<dbReference type="PROSITE" id="PS50082">
    <property type="entry name" value="WD_REPEATS_2"/>
    <property type="match status" value="5"/>
</dbReference>
<dbReference type="Pfam" id="PF00400">
    <property type="entry name" value="WD40"/>
    <property type="match status" value="6"/>
</dbReference>
<feature type="repeat" description="WD" evidence="6">
    <location>
        <begin position="295"/>
        <end position="336"/>
    </location>
</feature>
<evidence type="ECO:0000256" key="8">
    <source>
        <dbReference type="SAM" id="SignalP"/>
    </source>
</evidence>
<dbReference type="InterPro" id="IPR011429">
    <property type="entry name" value="Cyt_c_Planctomycete-type"/>
</dbReference>
<feature type="repeat" description="WD" evidence="6">
    <location>
        <begin position="380"/>
        <end position="421"/>
    </location>
</feature>
<dbReference type="GO" id="GO:0009055">
    <property type="term" value="F:electron transfer activity"/>
    <property type="evidence" value="ECO:0007669"/>
    <property type="project" value="InterPro"/>
</dbReference>
<dbReference type="InterPro" id="IPR009056">
    <property type="entry name" value="Cyt_c-like_dom"/>
</dbReference>
<protein>
    <submittedName>
        <fullName evidence="10">C-type cytochrome domain-containing protein</fullName>
    </submittedName>
</protein>
<dbReference type="InterPro" id="IPR019775">
    <property type="entry name" value="WD40_repeat_CS"/>
</dbReference>
<evidence type="ECO:0000256" key="1">
    <source>
        <dbReference type="ARBA" id="ARBA00022574"/>
    </source>
</evidence>
<organism evidence="10">
    <name type="scientific">Singulisphaera sp. Ch08</name>
    <dbReference type="NCBI Taxonomy" id="3120278"/>
    <lineage>
        <taxon>Bacteria</taxon>
        <taxon>Pseudomonadati</taxon>
        <taxon>Planctomycetota</taxon>
        <taxon>Planctomycetia</taxon>
        <taxon>Isosphaerales</taxon>
        <taxon>Isosphaeraceae</taxon>
        <taxon>Singulisphaera</taxon>
    </lineage>
</organism>
<feature type="signal peptide" evidence="8">
    <location>
        <begin position="1"/>
        <end position="23"/>
    </location>
</feature>
<dbReference type="PROSITE" id="PS51007">
    <property type="entry name" value="CYTC"/>
    <property type="match status" value="1"/>
</dbReference>
<proteinExistence type="predicted"/>
<dbReference type="PROSITE" id="PS50294">
    <property type="entry name" value="WD_REPEATS_REGION"/>
    <property type="match status" value="4"/>
</dbReference>
<keyword evidence="2 7" id="KW-0349">Heme</keyword>
<evidence type="ECO:0000256" key="7">
    <source>
        <dbReference type="PROSITE-ProRule" id="PRU00433"/>
    </source>
</evidence>
<evidence type="ECO:0000256" key="5">
    <source>
        <dbReference type="ARBA" id="ARBA00023004"/>
    </source>
</evidence>
<dbReference type="PROSITE" id="PS00678">
    <property type="entry name" value="WD_REPEATS_1"/>
    <property type="match status" value="2"/>
</dbReference>
<keyword evidence="8" id="KW-0732">Signal</keyword>
<dbReference type="InterPro" id="IPR011047">
    <property type="entry name" value="Quinoprotein_ADH-like_sf"/>
</dbReference>
<reference evidence="10" key="1">
    <citation type="submission" date="2024-05" db="EMBL/GenBank/DDBJ databases">
        <title>Planctomycetes of the genus Singulisphaera possess chitinolytic capabilities.</title>
        <authorList>
            <person name="Ivanova A."/>
        </authorList>
    </citation>
    <scope>NUCLEOTIDE SEQUENCE</scope>
    <source>
        <strain evidence="10">Ch08T</strain>
    </source>
</reference>
<name>A0AAU7CNJ2_9BACT</name>
<keyword evidence="3 7" id="KW-0479">Metal-binding</keyword>